<dbReference type="InterPro" id="IPR051693">
    <property type="entry name" value="UPF0046_metallophosphoest"/>
</dbReference>
<gene>
    <name evidence="2" type="ORF">M9Y10_040066</name>
</gene>
<dbReference type="Proteomes" id="UP001470230">
    <property type="component" value="Unassembled WGS sequence"/>
</dbReference>
<evidence type="ECO:0000313" key="3">
    <source>
        <dbReference type="Proteomes" id="UP001470230"/>
    </source>
</evidence>
<protein>
    <submittedName>
        <fullName evidence="2">Metallophosphoesterase domain-containing protein 1</fullName>
    </submittedName>
</protein>
<keyword evidence="1" id="KW-1133">Transmembrane helix</keyword>
<dbReference type="Gene3D" id="3.60.21.10">
    <property type="match status" value="1"/>
</dbReference>
<dbReference type="PANTHER" id="PTHR12905">
    <property type="entry name" value="METALLOPHOSPHOESTERASE"/>
    <property type="match status" value="1"/>
</dbReference>
<keyword evidence="3" id="KW-1185">Reference proteome</keyword>
<keyword evidence="1" id="KW-0472">Membrane</keyword>
<dbReference type="InterPro" id="IPR029052">
    <property type="entry name" value="Metallo-depent_PP-like"/>
</dbReference>
<proteinExistence type="predicted"/>
<sequence>MTCYKYKVLIAGNHEVTFDIENRRDIIGHYLKREEKDYLNLVNEYQKQTREKVMPEEFKLYNDNAVNFIKKQITEDNDLIYLEESSIAIEGLNIYGTPYSPFFYNWAFPTFLDHEREKGGITASRWNKIPENTDIVLVHGLLMSILDVHFLPKKSLKLSLCYVYLVTFMKHTAVNKLKISFMSMFLLLISTIMFKISLCYLT</sequence>
<organism evidence="2 3">
    <name type="scientific">Tritrichomonas musculus</name>
    <dbReference type="NCBI Taxonomy" id="1915356"/>
    <lineage>
        <taxon>Eukaryota</taxon>
        <taxon>Metamonada</taxon>
        <taxon>Parabasalia</taxon>
        <taxon>Tritrichomonadida</taxon>
        <taxon>Tritrichomonadidae</taxon>
        <taxon>Tritrichomonas</taxon>
    </lineage>
</organism>
<dbReference type="EMBL" id="JAPFFF010000069">
    <property type="protein sequence ID" value="KAK8836109.1"/>
    <property type="molecule type" value="Genomic_DNA"/>
</dbReference>
<reference evidence="2 3" key="1">
    <citation type="submission" date="2024-04" db="EMBL/GenBank/DDBJ databases">
        <title>Tritrichomonas musculus Genome.</title>
        <authorList>
            <person name="Alves-Ferreira E."/>
            <person name="Grigg M."/>
            <person name="Lorenzi H."/>
            <person name="Galac M."/>
        </authorList>
    </citation>
    <scope>NUCLEOTIDE SEQUENCE [LARGE SCALE GENOMIC DNA]</scope>
    <source>
        <strain evidence="2 3">EAF2021</strain>
    </source>
</reference>
<accession>A0ABR2GQC9</accession>
<comment type="caution">
    <text evidence="2">The sequence shown here is derived from an EMBL/GenBank/DDBJ whole genome shotgun (WGS) entry which is preliminary data.</text>
</comment>
<feature type="transmembrane region" description="Helical" evidence="1">
    <location>
        <begin position="179"/>
        <end position="201"/>
    </location>
</feature>
<dbReference type="PANTHER" id="PTHR12905:SF0">
    <property type="entry name" value="CALCINEURIN-LIKE PHOSPHOESTERASE DOMAIN-CONTAINING PROTEIN"/>
    <property type="match status" value="1"/>
</dbReference>
<evidence type="ECO:0000256" key="1">
    <source>
        <dbReference type="SAM" id="Phobius"/>
    </source>
</evidence>
<keyword evidence="1" id="KW-0812">Transmembrane</keyword>
<name>A0ABR2GQC9_9EUKA</name>
<evidence type="ECO:0000313" key="2">
    <source>
        <dbReference type="EMBL" id="KAK8836109.1"/>
    </source>
</evidence>